<dbReference type="EMBL" id="VLKL01000059">
    <property type="protein sequence ID" value="TWH91858.1"/>
    <property type="molecule type" value="Genomic_DNA"/>
</dbReference>
<evidence type="ECO:0000313" key="1">
    <source>
        <dbReference type="EMBL" id="TWH91858.1"/>
    </source>
</evidence>
<comment type="caution">
    <text evidence="1">The sequence shown here is derived from an EMBL/GenBank/DDBJ whole genome shotgun (WGS) entry which is preliminary data.</text>
</comment>
<organism evidence="1 2">
    <name type="scientific">Bradyrhizobium daqingense</name>
    <dbReference type="NCBI Taxonomy" id="993502"/>
    <lineage>
        <taxon>Bacteria</taxon>
        <taxon>Pseudomonadati</taxon>
        <taxon>Pseudomonadota</taxon>
        <taxon>Alphaproteobacteria</taxon>
        <taxon>Hyphomicrobiales</taxon>
        <taxon>Nitrobacteraceae</taxon>
        <taxon>Bradyrhizobium</taxon>
    </lineage>
</organism>
<dbReference type="Proteomes" id="UP000317176">
    <property type="component" value="Unassembled WGS sequence"/>
</dbReference>
<reference evidence="1 2" key="1">
    <citation type="journal article" date="2015" name="Stand. Genomic Sci.">
        <title>Genomic Encyclopedia of Bacterial and Archaeal Type Strains, Phase III: the genomes of soil and plant-associated and newly described type strains.</title>
        <authorList>
            <person name="Whitman W.B."/>
            <person name="Woyke T."/>
            <person name="Klenk H.P."/>
            <person name="Zhou Y."/>
            <person name="Lilburn T.G."/>
            <person name="Beck B.J."/>
            <person name="De Vos P."/>
            <person name="Vandamme P."/>
            <person name="Eisen J.A."/>
            <person name="Garrity G."/>
            <person name="Hugenholtz P."/>
            <person name="Kyrpides N.C."/>
        </authorList>
    </citation>
    <scope>NUCLEOTIDE SEQUENCE [LARGE SCALE GENOMIC DNA]</scope>
    <source>
        <strain evidence="1 2">CGMCC 1.10947</strain>
    </source>
</reference>
<keyword evidence="2" id="KW-1185">Reference proteome</keyword>
<sequence length="301" mass="33030">MPNAAPDGAAVVRIDDVLGSESRLRTLASHTLDSRMDHERWTTVLKLELLLLFRWAVSRHLRAQRSNELSSHVDPNTRALVLLPSYGAAVHLLRRAVPLALLGVNTVVSVPAQYMQEAHRILQSLSAELRLSDVVTLSREPPELLVHRAELAGEQIMFTGRSVTFRRIRSEHPGATLYGATGTCSVAVGDNLDATRSLRRHLEANRLPQSCSNCGASFLVEGAPDGSVVRARNLQTGEMVEDFSRVIRSIHPSVILTPNRTPIAKVIAGYTVLECDHAGRPLSRDGFARDPICGWPGDYCI</sequence>
<dbReference type="AlphaFoldDB" id="A0A562K8X0"/>
<proteinExistence type="predicted"/>
<name>A0A562K8X0_9BRAD</name>
<protein>
    <submittedName>
        <fullName evidence="1">Uncharacterized protein</fullName>
    </submittedName>
</protein>
<accession>A0A562K8X0</accession>
<evidence type="ECO:0000313" key="2">
    <source>
        <dbReference type="Proteomes" id="UP000317176"/>
    </source>
</evidence>
<gene>
    <name evidence="1" type="ORF">IQ17_07310</name>
</gene>